<dbReference type="PRINTS" id="PR01035">
    <property type="entry name" value="TCRTETA"/>
</dbReference>
<reference evidence="9 10" key="1">
    <citation type="submission" date="2017-06" db="EMBL/GenBank/DDBJ databases">
        <authorList>
            <consortium name="Pathogen Informatics"/>
        </authorList>
    </citation>
    <scope>NUCLEOTIDE SEQUENCE [LARGE SCALE GENOMIC DNA]</scope>
    <source>
        <strain evidence="9 10">NCTC11291</strain>
    </source>
</reference>
<feature type="transmembrane region" description="Helical" evidence="7">
    <location>
        <begin position="310"/>
        <end position="332"/>
    </location>
</feature>
<dbReference type="Gene3D" id="1.20.1250.20">
    <property type="entry name" value="MFS general substrate transporter like domains"/>
    <property type="match status" value="2"/>
</dbReference>
<dbReference type="PANTHER" id="PTHR43414:SF6">
    <property type="entry name" value="MULTIDRUG RESISTANCE PROTEIN MDTG"/>
    <property type="match status" value="1"/>
</dbReference>
<feature type="transmembrane region" description="Helical" evidence="7">
    <location>
        <begin position="252"/>
        <end position="274"/>
    </location>
</feature>
<feature type="domain" description="Major facilitator superfamily (MFS) profile" evidence="8">
    <location>
        <begin position="13"/>
        <end position="398"/>
    </location>
</feature>
<dbReference type="CDD" id="cd17391">
    <property type="entry name" value="MFS_MdtG_MDR_like"/>
    <property type="match status" value="1"/>
</dbReference>
<name>A0A239WTI2_STRAI</name>
<dbReference type="Proteomes" id="UP000215144">
    <property type="component" value="Chromosome 1"/>
</dbReference>
<dbReference type="InterPro" id="IPR036259">
    <property type="entry name" value="MFS_trans_sf"/>
</dbReference>
<dbReference type="OrthoDB" id="65739at2"/>
<sequence>MMTIPIEIDWKKNLKIAWFGSFLTGASFSLVMPFMPLYVEQLGTRAGLVELYSGLAISLSALASGIFAPMWGRLADRYGRKPMMIRASFVMTLTMGGLAFVPNVLWLLALRLLNGIFAGYIPNSNALIASQAPQDKIGYALGTLATGVIGGSLIGPLFGGFVAEKIGIRNVFLLVGFLLLIVSILTTFMIEEDFQPVAKIDAWSTKELFDRIKDRQMLIGLFVTSMIIQISAQSVSPILTLYIRHLGQTENLMFVSGAIVSAMGFSSMISSSGLGKMGDRMGNHRLILLALLYCGVIYLFLARSETSLELGIWRFLFGFGTGALMPSVNALLTRLTPKEGISRVFAYNQMFTNFGQVIGPFVGSAVAAGIGYQSVFYVTSAIVFFNFIWSLINFRHYFRKKEI</sequence>
<gene>
    <name evidence="9" type="primary">tetA</name>
    <name evidence="9" type="ORF">SAMEA4504048_00719</name>
</gene>
<evidence type="ECO:0000313" key="10">
    <source>
        <dbReference type="Proteomes" id="UP000215144"/>
    </source>
</evidence>
<proteinExistence type="predicted"/>
<evidence type="ECO:0000256" key="3">
    <source>
        <dbReference type="ARBA" id="ARBA00022475"/>
    </source>
</evidence>
<dbReference type="Pfam" id="PF07690">
    <property type="entry name" value="MFS_1"/>
    <property type="match status" value="1"/>
</dbReference>
<evidence type="ECO:0000256" key="2">
    <source>
        <dbReference type="ARBA" id="ARBA00022448"/>
    </source>
</evidence>
<feature type="transmembrane region" description="Helical" evidence="7">
    <location>
        <begin position="16"/>
        <end position="39"/>
    </location>
</feature>
<evidence type="ECO:0000259" key="8">
    <source>
        <dbReference type="PROSITE" id="PS50850"/>
    </source>
</evidence>
<dbReference type="KEGG" id="saco:SAME_00719"/>
<evidence type="ECO:0000256" key="6">
    <source>
        <dbReference type="ARBA" id="ARBA00023136"/>
    </source>
</evidence>
<keyword evidence="5 7" id="KW-1133">Transmembrane helix</keyword>
<keyword evidence="2" id="KW-0813">Transport</keyword>
<evidence type="ECO:0000256" key="4">
    <source>
        <dbReference type="ARBA" id="ARBA00022692"/>
    </source>
</evidence>
<dbReference type="GO" id="GO:0005886">
    <property type="term" value="C:plasma membrane"/>
    <property type="evidence" value="ECO:0007669"/>
    <property type="project" value="UniProtKB-SubCell"/>
</dbReference>
<dbReference type="InterPro" id="IPR001958">
    <property type="entry name" value="Tet-R_TetA/multi-R_MdtG-like"/>
</dbReference>
<keyword evidence="6 7" id="KW-0472">Membrane</keyword>
<dbReference type="InterPro" id="IPR011701">
    <property type="entry name" value="MFS"/>
</dbReference>
<feature type="transmembrane region" description="Helical" evidence="7">
    <location>
        <begin position="344"/>
        <end position="368"/>
    </location>
</feature>
<feature type="transmembrane region" description="Helical" evidence="7">
    <location>
        <begin position="83"/>
        <end position="106"/>
    </location>
</feature>
<feature type="transmembrane region" description="Helical" evidence="7">
    <location>
        <begin position="286"/>
        <end position="304"/>
    </location>
</feature>
<evidence type="ECO:0000256" key="5">
    <source>
        <dbReference type="ARBA" id="ARBA00022989"/>
    </source>
</evidence>
<dbReference type="AlphaFoldDB" id="A0A239WTI2"/>
<dbReference type="GO" id="GO:0022857">
    <property type="term" value="F:transmembrane transporter activity"/>
    <property type="evidence" value="ECO:0007669"/>
    <property type="project" value="InterPro"/>
</dbReference>
<dbReference type="PROSITE" id="PS50850">
    <property type="entry name" value="MFS"/>
    <property type="match status" value="1"/>
</dbReference>
<protein>
    <submittedName>
        <fullName evidence="9">Multidrug resistance efflux pump</fullName>
    </submittedName>
</protein>
<feature type="transmembrane region" description="Helical" evidence="7">
    <location>
        <begin position="374"/>
        <end position="394"/>
    </location>
</feature>
<dbReference type="EMBL" id="LT906454">
    <property type="protein sequence ID" value="SNV37732.1"/>
    <property type="molecule type" value="Genomic_DNA"/>
</dbReference>
<feature type="transmembrane region" description="Helical" evidence="7">
    <location>
        <begin position="51"/>
        <end position="71"/>
    </location>
</feature>
<keyword evidence="3" id="KW-1003">Cell membrane</keyword>
<feature type="transmembrane region" description="Helical" evidence="7">
    <location>
        <begin position="171"/>
        <end position="190"/>
    </location>
</feature>
<organism evidence="9 10">
    <name type="scientific">Streptococcus acidominimus</name>
    <dbReference type="NCBI Taxonomy" id="1326"/>
    <lineage>
        <taxon>Bacteria</taxon>
        <taxon>Bacillati</taxon>
        <taxon>Bacillota</taxon>
        <taxon>Bacilli</taxon>
        <taxon>Lactobacillales</taxon>
        <taxon>Streptococcaceae</taxon>
        <taxon>Streptococcus</taxon>
    </lineage>
</organism>
<feature type="transmembrane region" description="Helical" evidence="7">
    <location>
        <begin position="137"/>
        <end position="159"/>
    </location>
</feature>
<dbReference type="SUPFAM" id="SSF103473">
    <property type="entry name" value="MFS general substrate transporter"/>
    <property type="match status" value="1"/>
</dbReference>
<dbReference type="PANTHER" id="PTHR43414">
    <property type="entry name" value="MULTIDRUG RESISTANCE PROTEIN MDTG"/>
    <property type="match status" value="1"/>
</dbReference>
<evidence type="ECO:0000256" key="1">
    <source>
        <dbReference type="ARBA" id="ARBA00004651"/>
    </source>
</evidence>
<accession>A0A239WTI2</accession>
<dbReference type="InterPro" id="IPR020846">
    <property type="entry name" value="MFS_dom"/>
</dbReference>
<comment type="subcellular location">
    <subcellularLocation>
        <location evidence="1">Cell membrane</location>
        <topology evidence="1">Multi-pass membrane protein</topology>
    </subcellularLocation>
</comment>
<keyword evidence="4 7" id="KW-0812">Transmembrane</keyword>
<evidence type="ECO:0000313" key="9">
    <source>
        <dbReference type="EMBL" id="SNV37732.1"/>
    </source>
</evidence>
<evidence type="ECO:0000256" key="7">
    <source>
        <dbReference type="SAM" id="Phobius"/>
    </source>
</evidence>